<feature type="compositionally biased region" description="Low complexity" evidence="6">
    <location>
        <begin position="121"/>
        <end position="143"/>
    </location>
</feature>
<accession>A0A9P6W707</accession>
<dbReference type="PANTHER" id="PTHR13556">
    <property type="entry name" value="TRANSCRIPTIONAL ADAPTER 3-RELATED"/>
    <property type="match status" value="1"/>
</dbReference>
<dbReference type="GO" id="GO:0003713">
    <property type="term" value="F:transcription coactivator activity"/>
    <property type="evidence" value="ECO:0007669"/>
    <property type="project" value="TreeGrafter"/>
</dbReference>
<feature type="region of interest" description="Disordered" evidence="6">
    <location>
        <begin position="420"/>
        <end position="443"/>
    </location>
</feature>
<keyword evidence="3" id="KW-0805">Transcription regulation</keyword>
<evidence type="ECO:0000256" key="2">
    <source>
        <dbReference type="ARBA" id="ARBA00005330"/>
    </source>
</evidence>
<evidence type="ECO:0000256" key="3">
    <source>
        <dbReference type="ARBA" id="ARBA00023015"/>
    </source>
</evidence>
<dbReference type="GO" id="GO:0006357">
    <property type="term" value="P:regulation of transcription by RNA polymerase II"/>
    <property type="evidence" value="ECO:0007669"/>
    <property type="project" value="TreeGrafter"/>
</dbReference>
<dbReference type="GO" id="GO:0005634">
    <property type="term" value="C:nucleus"/>
    <property type="evidence" value="ECO:0007669"/>
    <property type="project" value="UniProtKB-SubCell"/>
</dbReference>
<evidence type="ECO:0008006" key="9">
    <source>
        <dbReference type="Google" id="ProtNLM"/>
    </source>
</evidence>
<dbReference type="OrthoDB" id="1232at2759"/>
<feature type="compositionally biased region" description="Polar residues" evidence="6">
    <location>
        <begin position="428"/>
        <end position="440"/>
    </location>
</feature>
<evidence type="ECO:0000313" key="8">
    <source>
        <dbReference type="Proteomes" id="UP000777482"/>
    </source>
</evidence>
<feature type="compositionally biased region" description="Basic and acidic residues" evidence="6">
    <location>
        <begin position="87"/>
        <end position="120"/>
    </location>
</feature>
<gene>
    <name evidence="7" type="ORF">C6P46_005963</name>
</gene>
<comment type="subcellular location">
    <subcellularLocation>
        <location evidence="1">Nucleus</location>
    </subcellularLocation>
</comment>
<sequence>MPNPPPASASSTRPGSAAPSFDLRAIQLPPLPPADSALVLYSHATGPIPPAELPKLRASLLLSRAAAVERAQTCGSNRAALAERLAAERSSAAREASKSKEAERKRRRDDDARKAAEAAEKVAAASSGARPGGAAAAKGAPSKAVKKEQSVELSAPSSASKGKPRAAEELAISGDLDSGSRTGSDAHDEDTPMGDVSASTSTAGTPAPIPVKVPAPNHLRATPSVDTDDDMRPPHLPRHHDKKKRKRDLVVDSDASGTEDDQPALQRVRAQDSMVDSTSPSPLIARTPLKPVAPTPSVTDARAAVEQKLKEERFSKHSIPIKPPAPGTASAFFVPSNPLVPPKPPANPPQPTAKRQSDVTGDFSNAKPGQQIAHSTFQNWVDAYLRPFGEDDLAVLAAKPEDLTPYIIPPLGKHYLERWEEEDLDPSQRPSTSSSFNSSLEPPVLPRLRPDALAEDALAGENVFLGPLSERLMAALAVGEDGLVNVEDDDDDSHSIEDGSYPPKLPMDAVDFEERVKRELRYIGILPEDEVDWASREDDEVSSALRACQRLLHQQTAMNEARKAILMSLVKDRMAYQDYETARDAQERVIEQGWQKRLRTDVKKKKKGKERDRRPGGGGSGSAAAAADAGNHEDPSKAPVSAELLDAVARRDRLVSTFKPFFDEEEPGHFYGLPERSIFEGLEAEVLGDDLEAEDGEPTAESTLVVNGVAATPAGS</sequence>
<evidence type="ECO:0000256" key="6">
    <source>
        <dbReference type="SAM" id="MobiDB-lite"/>
    </source>
</evidence>
<protein>
    <recommendedName>
        <fullName evidence="9">Transcriptional regulator Ngg1</fullName>
    </recommendedName>
</protein>
<name>A0A9P6W707_RHOMI</name>
<feature type="region of interest" description="Disordered" evidence="6">
    <location>
        <begin position="486"/>
        <end position="505"/>
    </location>
</feature>
<feature type="region of interest" description="Disordered" evidence="6">
    <location>
        <begin position="314"/>
        <end position="371"/>
    </location>
</feature>
<dbReference type="PANTHER" id="PTHR13556:SF2">
    <property type="entry name" value="TRANSCRIPTIONAL ADAPTER 3"/>
    <property type="match status" value="1"/>
</dbReference>
<feature type="region of interest" description="Disordered" evidence="6">
    <location>
        <begin position="1"/>
        <end position="21"/>
    </location>
</feature>
<comment type="similarity">
    <text evidence="2">Belongs to the NGG1 family.</text>
</comment>
<feature type="region of interest" description="Disordered" evidence="6">
    <location>
        <begin position="600"/>
        <end position="643"/>
    </location>
</feature>
<dbReference type="EMBL" id="PUHQ01000007">
    <property type="protein sequence ID" value="KAG0665869.1"/>
    <property type="molecule type" value="Genomic_DNA"/>
</dbReference>
<proteinExistence type="inferred from homology"/>
<dbReference type="AlphaFoldDB" id="A0A9P6W707"/>
<comment type="caution">
    <text evidence="7">The sequence shown here is derived from an EMBL/GenBank/DDBJ whole genome shotgun (WGS) entry which is preliminary data.</text>
</comment>
<evidence type="ECO:0000256" key="5">
    <source>
        <dbReference type="ARBA" id="ARBA00023242"/>
    </source>
</evidence>
<feature type="compositionally biased region" description="Basic residues" evidence="6">
    <location>
        <begin position="235"/>
        <end position="247"/>
    </location>
</feature>
<evidence type="ECO:0000256" key="1">
    <source>
        <dbReference type="ARBA" id="ARBA00004123"/>
    </source>
</evidence>
<feature type="compositionally biased region" description="Pro residues" evidence="6">
    <location>
        <begin position="338"/>
        <end position="351"/>
    </location>
</feature>
<dbReference type="Proteomes" id="UP000777482">
    <property type="component" value="Unassembled WGS sequence"/>
</dbReference>
<feature type="region of interest" description="Disordered" evidence="6">
    <location>
        <begin position="87"/>
        <end position="302"/>
    </location>
</feature>
<evidence type="ECO:0000313" key="7">
    <source>
        <dbReference type="EMBL" id="KAG0665869.1"/>
    </source>
</evidence>
<keyword evidence="5" id="KW-0539">Nucleus</keyword>
<reference evidence="7 8" key="1">
    <citation type="submission" date="2020-11" db="EMBL/GenBank/DDBJ databases">
        <title>Kefir isolates.</title>
        <authorList>
            <person name="Marcisauskas S."/>
            <person name="Kim Y."/>
            <person name="Blasche S."/>
        </authorList>
    </citation>
    <scope>NUCLEOTIDE SEQUENCE [LARGE SCALE GENOMIC DNA]</scope>
    <source>
        <strain evidence="7 8">KR</strain>
    </source>
</reference>
<feature type="compositionally biased region" description="Polar residues" evidence="6">
    <location>
        <begin position="151"/>
        <end position="160"/>
    </location>
</feature>
<keyword evidence="8" id="KW-1185">Reference proteome</keyword>
<dbReference type="GO" id="GO:0000124">
    <property type="term" value="C:SAGA complex"/>
    <property type="evidence" value="ECO:0007669"/>
    <property type="project" value="TreeGrafter"/>
</dbReference>
<keyword evidence="4" id="KW-0804">Transcription</keyword>
<dbReference type="Pfam" id="PF10198">
    <property type="entry name" value="Ada3"/>
    <property type="match status" value="1"/>
</dbReference>
<dbReference type="InterPro" id="IPR019340">
    <property type="entry name" value="Histone_AcTrfase_su3"/>
</dbReference>
<evidence type="ECO:0000256" key="4">
    <source>
        <dbReference type="ARBA" id="ARBA00023163"/>
    </source>
</evidence>
<organism evidence="7 8">
    <name type="scientific">Rhodotorula mucilaginosa</name>
    <name type="common">Yeast</name>
    <name type="synonym">Rhodotorula rubra</name>
    <dbReference type="NCBI Taxonomy" id="5537"/>
    <lineage>
        <taxon>Eukaryota</taxon>
        <taxon>Fungi</taxon>
        <taxon>Dikarya</taxon>
        <taxon>Basidiomycota</taxon>
        <taxon>Pucciniomycotina</taxon>
        <taxon>Microbotryomycetes</taxon>
        <taxon>Sporidiobolales</taxon>
        <taxon>Sporidiobolaceae</taxon>
        <taxon>Rhodotorula</taxon>
    </lineage>
</organism>